<dbReference type="InterPro" id="IPR036291">
    <property type="entry name" value="NAD(P)-bd_dom_sf"/>
</dbReference>
<organism evidence="5 6">
    <name type="scientific">Terrimonas ginsenosidimutans</name>
    <dbReference type="NCBI Taxonomy" id="2908004"/>
    <lineage>
        <taxon>Bacteria</taxon>
        <taxon>Pseudomonadati</taxon>
        <taxon>Bacteroidota</taxon>
        <taxon>Chitinophagia</taxon>
        <taxon>Chitinophagales</taxon>
        <taxon>Chitinophagaceae</taxon>
        <taxon>Terrimonas</taxon>
    </lineage>
</organism>
<dbReference type="NCBIfam" id="TIGR04380">
    <property type="entry name" value="myo_inos_iolG"/>
    <property type="match status" value="1"/>
</dbReference>
<dbReference type="InterPro" id="IPR030827">
    <property type="entry name" value="Myo_inos_IolG"/>
</dbReference>
<dbReference type="InterPro" id="IPR055170">
    <property type="entry name" value="GFO_IDH_MocA-like_dom"/>
</dbReference>
<keyword evidence="6" id="KW-1185">Reference proteome</keyword>
<dbReference type="Pfam" id="PF22725">
    <property type="entry name" value="GFO_IDH_MocA_C3"/>
    <property type="match status" value="1"/>
</dbReference>
<dbReference type="Gene3D" id="3.30.360.10">
    <property type="entry name" value="Dihydrodipicolinate Reductase, domain 2"/>
    <property type="match status" value="1"/>
</dbReference>
<evidence type="ECO:0000256" key="2">
    <source>
        <dbReference type="ARBA" id="ARBA00023002"/>
    </source>
</evidence>
<comment type="caution">
    <text evidence="5">The sequence shown here is derived from an EMBL/GenBank/DDBJ whole genome shotgun (WGS) entry which is preliminary data.</text>
</comment>
<dbReference type="EC" id="1.1.1.18" evidence="5"/>
<dbReference type="SUPFAM" id="SSF51735">
    <property type="entry name" value="NAD(P)-binding Rossmann-fold domains"/>
    <property type="match status" value="1"/>
</dbReference>
<evidence type="ECO:0000259" key="3">
    <source>
        <dbReference type="Pfam" id="PF01408"/>
    </source>
</evidence>
<dbReference type="Gene3D" id="3.40.50.720">
    <property type="entry name" value="NAD(P)-binding Rossmann-like Domain"/>
    <property type="match status" value="1"/>
</dbReference>
<dbReference type="InterPro" id="IPR000683">
    <property type="entry name" value="Gfo/Idh/MocA-like_OxRdtase_N"/>
</dbReference>
<proteinExistence type="inferred from homology"/>
<dbReference type="SUPFAM" id="SSF55347">
    <property type="entry name" value="Glyceraldehyde-3-phosphate dehydrogenase-like, C-terminal domain"/>
    <property type="match status" value="1"/>
</dbReference>
<dbReference type="Pfam" id="PF01408">
    <property type="entry name" value="GFO_IDH_MocA"/>
    <property type="match status" value="1"/>
</dbReference>
<dbReference type="EMBL" id="JAKLTR010000002">
    <property type="protein sequence ID" value="MCG2613227.1"/>
    <property type="molecule type" value="Genomic_DNA"/>
</dbReference>
<dbReference type="PANTHER" id="PTHR42840">
    <property type="entry name" value="NAD(P)-BINDING ROSSMANN-FOLD SUPERFAMILY PROTEIN-RELATED"/>
    <property type="match status" value="1"/>
</dbReference>
<evidence type="ECO:0000259" key="4">
    <source>
        <dbReference type="Pfam" id="PF22725"/>
    </source>
</evidence>
<evidence type="ECO:0000313" key="6">
    <source>
        <dbReference type="Proteomes" id="UP001165367"/>
    </source>
</evidence>
<name>A0ABS9KLM3_9BACT</name>
<feature type="domain" description="GFO/IDH/MocA-like oxidoreductase" evidence="4">
    <location>
        <begin position="129"/>
        <end position="249"/>
    </location>
</feature>
<comment type="similarity">
    <text evidence="1">Belongs to the Gfo/Idh/MocA family.</text>
</comment>
<feature type="domain" description="Gfo/Idh/MocA-like oxidoreductase N-terminal" evidence="3">
    <location>
        <begin position="4"/>
        <end position="116"/>
    </location>
</feature>
<reference evidence="5" key="1">
    <citation type="submission" date="2022-01" db="EMBL/GenBank/DDBJ databases">
        <authorList>
            <person name="Jo J.-H."/>
            <person name="Im W.-T."/>
        </authorList>
    </citation>
    <scope>NUCLEOTIDE SEQUENCE</scope>
    <source>
        <strain evidence="5">NA20</strain>
    </source>
</reference>
<protein>
    <submittedName>
        <fullName evidence="5">Inositol 2-dehydrogenase</fullName>
        <ecNumber evidence="5">1.1.1.18</ecNumber>
    </submittedName>
</protein>
<gene>
    <name evidence="5" type="primary">iolG</name>
    <name evidence="5" type="ORF">LZZ85_03010</name>
</gene>
<dbReference type="Proteomes" id="UP001165367">
    <property type="component" value="Unassembled WGS sequence"/>
</dbReference>
<sequence length="341" mass="37807">MKKLNIALLGLGRIGKIHFRNIAQYFPMATVTAVADPLGGGAFAQQNKQVFFSTDPYEVICRSDVDAVLICTPTSSHAELIEEAIRQKKHIFCEKPMDLSLERTEALTAMAKGNVKLMIGFNRRFDPDFMQAYQSVREGKIGDVQIVKITSRDPGLPPIDYIRNSGGLFMDMAIHDFDMARYIMKKEVVEVFAKGLVVIDPAVADAGDIDTAITTLTFEDGSYAIIDNSRKAVYGYDQRLEIFGSGGMIQVENNLHNRNVLYNESGIHQALPLDFFMDRYSRSYLKEMELFIDALTNGTHMPATGTDAIQATMIAAAAKLSMETGGPVRLEEIKRKSVLTG</sequence>
<dbReference type="RefSeq" id="WP_237868456.1">
    <property type="nucleotide sequence ID" value="NZ_JAKLTR010000002.1"/>
</dbReference>
<dbReference type="PANTHER" id="PTHR42840:SF3">
    <property type="entry name" value="BINDING ROSSMANN FOLD OXIDOREDUCTASE, PUTATIVE (AFU_ORTHOLOGUE AFUA_2G10240)-RELATED"/>
    <property type="match status" value="1"/>
</dbReference>
<evidence type="ECO:0000256" key="1">
    <source>
        <dbReference type="ARBA" id="ARBA00010928"/>
    </source>
</evidence>
<accession>A0ABS9KLM3</accession>
<keyword evidence="2 5" id="KW-0560">Oxidoreductase</keyword>
<dbReference type="GO" id="GO:0050112">
    <property type="term" value="F:inositol 2-dehydrogenase (NAD+) activity"/>
    <property type="evidence" value="ECO:0007669"/>
    <property type="project" value="UniProtKB-EC"/>
</dbReference>
<evidence type="ECO:0000313" key="5">
    <source>
        <dbReference type="EMBL" id="MCG2613227.1"/>
    </source>
</evidence>